<comment type="similarity">
    <text evidence="1 3">Belongs to the short-chain dehydrogenases/reductases (SDR) family.</text>
</comment>
<evidence type="ECO:0000313" key="5">
    <source>
        <dbReference type="EMBL" id="PJZ72836.1"/>
    </source>
</evidence>
<dbReference type="Pfam" id="PF13561">
    <property type="entry name" value="adh_short_C2"/>
    <property type="match status" value="1"/>
</dbReference>
<dbReference type="InterPro" id="IPR036291">
    <property type="entry name" value="NAD(P)-bd_dom_sf"/>
</dbReference>
<dbReference type="InterPro" id="IPR002347">
    <property type="entry name" value="SDR_fam"/>
</dbReference>
<evidence type="ECO:0000313" key="4">
    <source>
        <dbReference type="EMBL" id="PJZ70280.1"/>
    </source>
</evidence>
<sequence length="275" mass="29754">MLSSLFSLKNKIVVITGAAGLLGRQHADAVASVGGNPVLLDLQLNPVLELAKSLNEKYGVAASGWAVDITDEEAIRINSGKVSEQYGRIDCLVNNAANNPKVEVGLDKKFSRLENFPIGDWNADITVGLTGSYLCAKYYGYLISQNPEGGSIVNISSDLGLIAPDQRLYRKEGLKENEQPVKPVTYSVVKAGLIGLTRYLATYWAEKNVRCNAICPGGVENNQDKLFLERIIDKIPLGRMAQPDEYQGLLVFLLSSASSYINGAIISADGGRSTW</sequence>
<dbReference type="Proteomes" id="UP000231962">
    <property type="component" value="Unassembled WGS sequence"/>
</dbReference>
<dbReference type="OrthoDB" id="9803333at2"/>
<name>A0A2M9ZL89_9LEPT</name>
<dbReference type="PANTHER" id="PTHR42760:SF133">
    <property type="entry name" value="3-OXOACYL-[ACYL-CARRIER-PROTEIN] REDUCTASE"/>
    <property type="match status" value="1"/>
</dbReference>
<reference evidence="6 7" key="1">
    <citation type="submission" date="2017-07" db="EMBL/GenBank/DDBJ databases">
        <title>Leptospira spp. isolated from tropical soils.</title>
        <authorList>
            <person name="Thibeaux R."/>
            <person name="Iraola G."/>
            <person name="Ferres I."/>
            <person name="Bierque E."/>
            <person name="Girault D."/>
            <person name="Soupe-Gilbert M.-E."/>
            <person name="Picardeau M."/>
            <person name="Goarant C."/>
        </authorList>
    </citation>
    <scope>NUCLEOTIDE SEQUENCE [LARGE SCALE GENOMIC DNA]</scope>
    <source>
        <strain evidence="5 7">FH1-B-B1</strain>
        <strain evidence="4 6">FH1-B-C1</strain>
    </source>
</reference>
<dbReference type="AlphaFoldDB" id="A0A2M9ZL89"/>
<evidence type="ECO:0000313" key="7">
    <source>
        <dbReference type="Proteomes" id="UP000231990"/>
    </source>
</evidence>
<dbReference type="EMBL" id="NPDZ01000007">
    <property type="protein sequence ID" value="PJZ72836.1"/>
    <property type="molecule type" value="Genomic_DNA"/>
</dbReference>
<dbReference type="PANTHER" id="PTHR42760">
    <property type="entry name" value="SHORT-CHAIN DEHYDROGENASES/REDUCTASES FAMILY MEMBER"/>
    <property type="match status" value="1"/>
</dbReference>
<evidence type="ECO:0000256" key="2">
    <source>
        <dbReference type="ARBA" id="ARBA00023002"/>
    </source>
</evidence>
<dbReference type="PRINTS" id="PR00080">
    <property type="entry name" value="SDRFAMILY"/>
</dbReference>
<evidence type="ECO:0000313" key="6">
    <source>
        <dbReference type="Proteomes" id="UP000231962"/>
    </source>
</evidence>
<evidence type="ECO:0000256" key="1">
    <source>
        <dbReference type="ARBA" id="ARBA00006484"/>
    </source>
</evidence>
<protein>
    <submittedName>
        <fullName evidence="5">Oxidoreductase</fullName>
    </submittedName>
</protein>
<dbReference type="Gene3D" id="3.40.50.720">
    <property type="entry name" value="NAD(P)-binding Rossmann-like Domain"/>
    <property type="match status" value="1"/>
</dbReference>
<dbReference type="PRINTS" id="PR00081">
    <property type="entry name" value="GDHRDH"/>
</dbReference>
<gene>
    <name evidence="4" type="ORF">CH360_06665</name>
    <name evidence="5" type="ORF">CH373_12305</name>
</gene>
<dbReference type="GO" id="GO:0016616">
    <property type="term" value="F:oxidoreductase activity, acting on the CH-OH group of donors, NAD or NADP as acceptor"/>
    <property type="evidence" value="ECO:0007669"/>
    <property type="project" value="TreeGrafter"/>
</dbReference>
<comment type="caution">
    <text evidence="5">The sequence shown here is derived from an EMBL/GenBank/DDBJ whole genome shotgun (WGS) entry which is preliminary data.</text>
</comment>
<dbReference type="RefSeq" id="WP_100713242.1">
    <property type="nucleotide sequence ID" value="NZ_NPDY01000004.1"/>
</dbReference>
<dbReference type="SUPFAM" id="SSF51735">
    <property type="entry name" value="NAD(P)-binding Rossmann-fold domains"/>
    <property type="match status" value="1"/>
</dbReference>
<organism evidence="5 7">
    <name type="scientific">Leptospira perolatii</name>
    <dbReference type="NCBI Taxonomy" id="2023191"/>
    <lineage>
        <taxon>Bacteria</taxon>
        <taxon>Pseudomonadati</taxon>
        <taxon>Spirochaetota</taxon>
        <taxon>Spirochaetia</taxon>
        <taxon>Leptospirales</taxon>
        <taxon>Leptospiraceae</taxon>
        <taxon>Leptospira</taxon>
    </lineage>
</organism>
<keyword evidence="6" id="KW-1185">Reference proteome</keyword>
<accession>A0A2M9ZL89</accession>
<dbReference type="Pfam" id="PF00106">
    <property type="entry name" value="adh_short"/>
    <property type="match status" value="1"/>
</dbReference>
<keyword evidence="2" id="KW-0560">Oxidoreductase</keyword>
<proteinExistence type="inferred from homology"/>
<evidence type="ECO:0000256" key="3">
    <source>
        <dbReference type="RuleBase" id="RU000363"/>
    </source>
</evidence>
<dbReference type="Proteomes" id="UP000231990">
    <property type="component" value="Unassembled WGS sequence"/>
</dbReference>
<dbReference type="EMBL" id="NPDY01000004">
    <property type="protein sequence ID" value="PJZ70280.1"/>
    <property type="molecule type" value="Genomic_DNA"/>
</dbReference>